<dbReference type="Proteomes" id="UP000017819">
    <property type="component" value="Unassembled WGS sequence"/>
</dbReference>
<dbReference type="SUPFAM" id="SSF48452">
    <property type="entry name" value="TPR-like"/>
    <property type="match status" value="1"/>
</dbReference>
<protein>
    <submittedName>
        <fullName evidence="2">Uncharacterized protein</fullName>
    </submittedName>
</protein>
<name>V4RK17_9HYPH</name>
<organism evidence="2 3">
    <name type="scientific">Lutibaculum baratangense AMV1</name>
    <dbReference type="NCBI Taxonomy" id="631454"/>
    <lineage>
        <taxon>Bacteria</taxon>
        <taxon>Pseudomonadati</taxon>
        <taxon>Pseudomonadota</taxon>
        <taxon>Alphaproteobacteria</taxon>
        <taxon>Hyphomicrobiales</taxon>
        <taxon>Tepidamorphaceae</taxon>
        <taxon>Lutibaculum</taxon>
    </lineage>
</organism>
<dbReference type="PATRIC" id="fig|631454.5.peg.873"/>
<dbReference type="OrthoDB" id="8447154at2"/>
<dbReference type="eggNOG" id="ENOG5032U7A">
    <property type="taxonomic scope" value="Bacteria"/>
</dbReference>
<comment type="caution">
    <text evidence="2">The sequence shown here is derived from an EMBL/GenBank/DDBJ whole genome shotgun (WGS) entry which is preliminary data.</text>
</comment>
<dbReference type="AlphaFoldDB" id="V4RK17"/>
<evidence type="ECO:0000313" key="3">
    <source>
        <dbReference type="Proteomes" id="UP000017819"/>
    </source>
</evidence>
<dbReference type="InterPro" id="IPR019734">
    <property type="entry name" value="TPR_rpt"/>
</dbReference>
<dbReference type="Gene3D" id="1.25.40.10">
    <property type="entry name" value="Tetratricopeptide repeat domain"/>
    <property type="match status" value="1"/>
</dbReference>
<evidence type="ECO:0000256" key="1">
    <source>
        <dbReference type="PROSITE-ProRule" id="PRU00339"/>
    </source>
</evidence>
<accession>V4RK17</accession>
<feature type="repeat" description="TPR" evidence="1">
    <location>
        <begin position="320"/>
        <end position="353"/>
    </location>
</feature>
<dbReference type="SUPFAM" id="SSF52540">
    <property type="entry name" value="P-loop containing nucleoside triphosphate hydrolases"/>
    <property type="match status" value="1"/>
</dbReference>
<sequence>MPRTLYLHVGHSKTGSSYIQASLARSVRSLECAGIWYPPPPDLQLAASGGITSGNGRMLMRHEVAPDEVPAGCHAILFSGEHLFEHLLAPAGRREVADWATAAGADAIEVLLFIRDPIEQVASDYQQAVKRHGSTMSIDDYASRYDKPVRVRDTLVALREIANIRAIVRNYSRVRGSLLRETAEWLGVSETLLEPPAARQVNRSLTAGELTLQRALNAWLGASSPLLSDPLCEKLPDITADEIRPSIAAQEAFWQRLGPCIAEVNALVEPEHRYRHDVAPGRERSAAPDYLFSEAQLELIGRSFGAMIKKLRAALKQQQALTQFAVGDKHMLHGQPEVAAQAYRKALEFEPRHAGAMVGLAQALLHVDPSSDEPLRLVSEAEAIAPKHPRLVRLKARLAERAVRSATES</sequence>
<dbReference type="RefSeq" id="WP_023431032.1">
    <property type="nucleotide sequence ID" value="NZ_AWXZ01000015.1"/>
</dbReference>
<proteinExistence type="predicted"/>
<dbReference type="InterPro" id="IPR027417">
    <property type="entry name" value="P-loop_NTPase"/>
</dbReference>
<evidence type="ECO:0000313" key="2">
    <source>
        <dbReference type="EMBL" id="ESR26386.1"/>
    </source>
</evidence>
<dbReference type="InterPro" id="IPR011990">
    <property type="entry name" value="TPR-like_helical_dom_sf"/>
</dbReference>
<keyword evidence="1" id="KW-0802">TPR repeat</keyword>
<keyword evidence="3" id="KW-1185">Reference proteome</keyword>
<reference evidence="2 3" key="1">
    <citation type="journal article" date="2014" name="Genome Announc.">
        <title>Draft Genome Sequence of Lutibaculum baratangense Strain AMV1T, Isolated from a Mud Volcano in Andamans, India.</title>
        <authorList>
            <person name="Singh A."/>
            <person name="Sreenivas A."/>
            <person name="Sathyanarayana Reddy G."/>
            <person name="Pinnaka A.K."/>
            <person name="Shivaji S."/>
        </authorList>
    </citation>
    <scope>NUCLEOTIDE SEQUENCE [LARGE SCALE GENOMIC DNA]</scope>
    <source>
        <strain evidence="2 3">AMV1</strain>
    </source>
</reference>
<dbReference type="PROSITE" id="PS50005">
    <property type="entry name" value="TPR"/>
    <property type="match status" value="1"/>
</dbReference>
<dbReference type="EMBL" id="AWXZ01000015">
    <property type="protein sequence ID" value="ESR26386.1"/>
    <property type="molecule type" value="Genomic_DNA"/>
</dbReference>
<gene>
    <name evidence="2" type="ORF">N177_0886</name>
</gene>